<dbReference type="KEGG" id="rhg:EXZ61_17825"/>
<dbReference type="RefSeq" id="WP_142813034.1">
    <property type="nucleotide sequence ID" value="NZ_CP036282.1"/>
</dbReference>
<sequence length="252" mass="27532">MHPLATELARLYAPEPTTAQPNFALVSERGLVRTMVLALGRPADWSLMSTVWRGVQTDLELPAPAIAVSGRDSYQLWFSLAEAVSAEQAHRFMQALRMRYLPEVKPERVRCWPMPASSGELLWTHADQVPAVQSDTGNWSAFVTPDLAPVLADEPWLDMTPTPDAQAQVLSRLRSIPAAVFQTACDSLQGAVPSAPPQAALSALSASATPPTEAAITHYDTHAQEARRFLWGVMQDTTVDLRLRIEAAKALL</sequence>
<protein>
    <submittedName>
        <fullName evidence="1">Uncharacterized protein</fullName>
    </submittedName>
</protein>
<reference evidence="2" key="2">
    <citation type="journal article" date="2020" name="Int. J. Syst. Evol. Microbiol.">
        <title>Genomic insights into a novel species Rhodoferax aquaticus sp. nov., isolated from freshwater.</title>
        <authorList>
            <person name="Li T."/>
            <person name="Zhuo Y."/>
            <person name="Jin C.Z."/>
            <person name="Wu X."/>
            <person name="Ko S.R."/>
            <person name="Jin F.J."/>
            <person name="Ahn C.Y."/>
            <person name="Oh H.M."/>
            <person name="Lee H.G."/>
            <person name="Jin L."/>
        </authorList>
    </citation>
    <scope>NUCLEOTIDE SEQUENCE [LARGE SCALE GENOMIC DNA]</scope>
    <source>
        <strain evidence="2">Gr-4</strain>
    </source>
</reference>
<accession>A0A515ET96</accession>
<keyword evidence="2" id="KW-1185">Reference proteome</keyword>
<dbReference type="Proteomes" id="UP000317365">
    <property type="component" value="Chromosome"/>
</dbReference>
<evidence type="ECO:0000313" key="1">
    <source>
        <dbReference type="EMBL" id="QDL55882.1"/>
    </source>
</evidence>
<proteinExistence type="predicted"/>
<name>A0A515ET96_9BURK</name>
<gene>
    <name evidence="1" type="ORF">EXZ61_17825</name>
</gene>
<dbReference type="EMBL" id="CP036282">
    <property type="protein sequence ID" value="QDL55882.1"/>
    <property type="molecule type" value="Genomic_DNA"/>
</dbReference>
<dbReference type="AlphaFoldDB" id="A0A515ET96"/>
<evidence type="ECO:0000313" key="2">
    <source>
        <dbReference type="Proteomes" id="UP000317365"/>
    </source>
</evidence>
<reference evidence="2" key="1">
    <citation type="submission" date="2019-02" db="EMBL/GenBank/DDBJ databases">
        <title>Complete genome sequence of Rhodoferax sp. Gr-4.</title>
        <authorList>
            <person name="Jin L."/>
        </authorList>
    </citation>
    <scope>NUCLEOTIDE SEQUENCE [LARGE SCALE GENOMIC DNA]</scope>
    <source>
        <strain evidence="2">Gr-4</strain>
    </source>
</reference>
<organism evidence="1 2">
    <name type="scientific">Rhodoferax aquaticus</name>
    <dbReference type="NCBI Taxonomy" id="2527691"/>
    <lineage>
        <taxon>Bacteria</taxon>
        <taxon>Pseudomonadati</taxon>
        <taxon>Pseudomonadota</taxon>
        <taxon>Betaproteobacteria</taxon>
        <taxon>Burkholderiales</taxon>
        <taxon>Comamonadaceae</taxon>
        <taxon>Rhodoferax</taxon>
    </lineage>
</organism>